<dbReference type="EMBL" id="CM023487">
    <property type="protein sequence ID" value="KAH6925351.1"/>
    <property type="molecule type" value="Genomic_DNA"/>
</dbReference>
<organism evidence="1 2">
    <name type="scientific">Hyalomma asiaticum</name>
    <name type="common">Tick</name>
    <dbReference type="NCBI Taxonomy" id="266040"/>
    <lineage>
        <taxon>Eukaryota</taxon>
        <taxon>Metazoa</taxon>
        <taxon>Ecdysozoa</taxon>
        <taxon>Arthropoda</taxon>
        <taxon>Chelicerata</taxon>
        <taxon>Arachnida</taxon>
        <taxon>Acari</taxon>
        <taxon>Parasitiformes</taxon>
        <taxon>Ixodida</taxon>
        <taxon>Ixodoidea</taxon>
        <taxon>Ixodidae</taxon>
        <taxon>Hyalomminae</taxon>
        <taxon>Hyalomma</taxon>
    </lineage>
</organism>
<name>A0ACB7RRP4_HYAAI</name>
<keyword evidence="2" id="KW-1185">Reference proteome</keyword>
<evidence type="ECO:0000313" key="1">
    <source>
        <dbReference type="EMBL" id="KAH6925351.1"/>
    </source>
</evidence>
<accession>A0ACB7RRP4</accession>
<gene>
    <name evidence="1" type="ORF">HPB50_003892</name>
</gene>
<dbReference type="Proteomes" id="UP000821845">
    <property type="component" value="Chromosome 7"/>
</dbReference>
<protein>
    <submittedName>
        <fullName evidence="1">Uncharacterized protein</fullName>
    </submittedName>
</protein>
<evidence type="ECO:0000313" key="2">
    <source>
        <dbReference type="Proteomes" id="UP000821845"/>
    </source>
</evidence>
<reference evidence="1" key="1">
    <citation type="submission" date="2020-05" db="EMBL/GenBank/DDBJ databases">
        <title>Large-scale comparative analyses of tick genomes elucidate their genetic diversity and vector capacities.</title>
        <authorList>
            <person name="Jia N."/>
            <person name="Wang J."/>
            <person name="Shi W."/>
            <person name="Du L."/>
            <person name="Sun Y."/>
            <person name="Zhan W."/>
            <person name="Jiang J."/>
            <person name="Wang Q."/>
            <person name="Zhang B."/>
            <person name="Ji P."/>
            <person name="Sakyi L.B."/>
            <person name="Cui X."/>
            <person name="Yuan T."/>
            <person name="Jiang B."/>
            <person name="Yang W."/>
            <person name="Lam T.T.-Y."/>
            <person name="Chang Q."/>
            <person name="Ding S."/>
            <person name="Wang X."/>
            <person name="Zhu J."/>
            <person name="Ruan X."/>
            <person name="Zhao L."/>
            <person name="Wei J."/>
            <person name="Que T."/>
            <person name="Du C."/>
            <person name="Cheng J."/>
            <person name="Dai P."/>
            <person name="Han X."/>
            <person name="Huang E."/>
            <person name="Gao Y."/>
            <person name="Liu J."/>
            <person name="Shao H."/>
            <person name="Ye R."/>
            <person name="Li L."/>
            <person name="Wei W."/>
            <person name="Wang X."/>
            <person name="Wang C."/>
            <person name="Yang T."/>
            <person name="Huo Q."/>
            <person name="Li W."/>
            <person name="Guo W."/>
            <person name="Chen H."/>
            <person name="Zhou L."/>
            <person name="Ni X."/>
            <person name="Tian J."/>
            <person name="Zhou Y."/>
            <person name="Sheng Y."/>
            <person name="Liu T."/>
            <person name="Pan Y."/>
            <person name="Xia L."/>
            <person name="Li J."/>
            <person name="Zhao F."/>
            <person name="Cao W."/>
        </authorList>
    </citation>
    <scope>NUCLEOTIDE SEQUENCE</scope>
    <source>
        <strain evidence="1">Hyas-2018</strain>
    </source>
</reference>
<sequence length="468" mass="50433">MDRRDEKEQQHRQRPAGATSDEEILPSNDSWSPGRRSSGQRSGANENGQLHQEPPQAEQPLDFSLKNRTQSSASSSPTSGEDEGRRSPANDGEFRNVDTSPRWPNPTPWSPVHANRLLLMPATSPTTTEATSLPLPATPLQLQNYMGGLYAACGNVVATVRDTPLMTALPSPPTGRLCDSAAAPPALVRPSPSQQPAFPCSEVSMPATSRSSPPSSGPTTTAGKYVRPFKAYQRGELAFPGIASQYLAAAAPALAAGLRLEDQPEYAAFRAYCLQNGIHNTLRNGRHQDGDRRSKTTAAGSERRIDSCSSPPALNDSGTGRSNGEVDGDRTSPDNSNSSLGTTTNNGDASTHVPDTEDPKNGARNGGGDSPPNGGAASAAGPVRNGRRRSRLPDDEKDSAYWERRRKNNEAAKKSRDARRAKEDEIAIRAAYLERKNTELRLQNEQLRTELSLWHNSAYARILTGTHQ</sequence>
<proteinExistence type="predicted"/>
<comment type="caution">
    <text evidence="1">The sequence shown here is derived from an EMBL/GenBank/DDBJ whole genome shotgun (WGS) entry which is preliminary data.</text>
</comment>